<evidence type="ECO:0000313" key="2">
    <source>
        <dbReference type="Proteomes" id="UP001066276"/>
    </source>
</evidence>
<sequence>METRPKGQKIPYKIVQHAHLIAKRWVARILSTAGVALAKISACMGVAEEHHLRMSQIDQRAADDAMALGLLLYRFNSNEDFNPDFGSRDEGSCLCVSCWYEREM</sequence>
<keyword evidence="2" id="KW-1185">Reference proteome</keyword>
<proteinExistence type="predicted"/>
<dbReference type="AlphaFoldDB" id="A0AAV7Q8W2"/>
<accession>A0AAV7Q8W2</accession>
<evidence type="ECO:0000313" key="1">
    <source>
        <dbReference type="EMBL" id="KAJ1136694.1"/>
    </source>
</evidence>
<protein>
    <submittedName>
        <fullName evidence="1">Uncharacterized protein</fullName>
    </submittedName>
</protein>
<gene>
    <name evidence="1" type="ORF">NDU88_003109</name>
</gene>
<reference evidence="1" key="1">
    <citation type="journal article" date="2022" name="bioRxiv">
        <title>Sequencing and chromosome-scale assembly of the giantPleurodeles waltlgenome.</title>
        <authorList>
            <person name="Brown T."/>
            <person name="Elewa A."/>
            <person name="Iarovenko S."/>
            <person name="Subramanian E."/>
            <person name="Araus A.J."/>
            <person name="Petzold A."/>
            <person name="Susuki M."/>
            <person name="Suzuki K.-i.T."/>
            <person name="Hayashi T."/>
            <person name="Toyoda A."/>
            <person name="Oliveira C."/>
            <person name="Osipova E."/>
            <person name="Leigh N.D."/>
            <person name="Simon A."/>
            <person name="Yun M.H."/>
        </authorList>
    </citation>
    <scope>NUCLEOTIDE SEQUENCE</scope>
    <source>
        <strain evidence="1">20211129_DDA</strain>
        <tissue evidence="1">Liver</tissue>
    </source>
</reference>
<comment type="caution">
    <text evidence="1">The sequence shown here is derived from an EMBL/GenBank/DDBJ whole genome shotgun (WGS) entry which is preliminary data.</text>
</comment>
<dbReference type="EMBL" id="JANPWB010000010">
    <property type="protein sequence ID" value="KAJ1136694.1"/>
    <property type="molecule type" value="Genomic_DNA"/>
</dbReference>
<dbReference type="Proteomes" id="UP001066276">
    <property type="component" value="Chromosome 6"/>
</dbReference>
<name>A0AAV7Q8W2_PLEWA</name>
<organism evidence="1 2">
    <name type="scientific">Pleurodeles waltl</name>
    <name type="common">Iberian ribbed newt</name>
    <dbReference type="NCBI Taxonomy" id="8319"/>
    <lineage>
        <taxon>Eukaryota</taxon>
        <taxon>Metazoa</taxon>
        <taxon>Chordata</taxon>
        <taxon>Craniata</taxon>
        <taxon>Vertebrata</taxon>
        <taxon>Euteleostomi</taxon>
        <taxon>Amphibia</taxon>
        <taxon>Batrachia</taxon>
        <taxon>Caudata</taxon>
        <taxon>Salamandroidea</taxon>
        <taxon>Salamandridae</taxon>
        <taxon>Pleurodelinae</taxon>
        <taxon>Pleurodeles</taxon>
    </lineage>
</organism>